<evidence type="ECO:0000313" key="2">
    <source>
        <dbReference type="EMBL" id="SUB74923.1"/>
    </source>
</evidence>
<proteinExistence type="predicted"/>
<evidence type="ECO:0000313" key="3">
    <source>
        <dbReference type="Proteomes" id="UP000254777"/>
    </source>
</evidence>
<sequence>MELYVVGAIVAILSALIIFKSIKIVVKVILNTIIGAIILYVANILLSSFGIYIVIKPIVAFLTGLLGVPFVIALIILKLFI</sequence>
<dbReference type="RefSeq" id="WP_004819420.1">
    <property type="nucleotide sequence ID" value="NZ_UGTH01000001.1"/>
</dbReference>
<keyword evidence="1" id="KW-0812">Transmembrane</keyword>
<protein>
    <submittedName>
        <fullName evidence="2">Pro-sigmaK processing inhibitor BofA</fullName>
    </submittedName>
</protein>
<dbReference type="Proteomes" id="UP000254777">
    <property type="component" value="Unassembled WGS sequence"/>
</dbReference>
<dbReference type="AlphaFoldDB" id="A0A379DCF2"/>
<organism evidence="2 3">
    <name type="scientific">Peptoniphilus indolicus</name>
    <dbReference type="NCBI Taxonomy" id="33030"/>
    <lineage>
        <taxon>Bacteria</taxon>
        <taxon>Bacillati</taxon>
        <taxon>Bacillota</taxon>
        <taxon>Tissierellia</taxon>
        <taxon>Tissierellales</taxon>
        <taxon>Peptoniphilaceae</taxon>
        <taxon>Peptoniphilus</taxon>
    </lineage>
</organism>
<feature type="transmembrane region" description="Helical" evidence="1">
    <location>
        <begin position="61"/>
        <end position="80"/>
    </location>
</feature>
<dbReference type="InterPro" id="IPR010001">
    <property type="entry name" value="BofA"/>
</dbReference>
<dbReference type="EMBL" id="UGTH01000001">
    <property type="protein sequence ID" value="SUB74923.1"/>
    <property type="molecule type" value="Genomic_DNA"/>
</dbReference>
<keyword evidence="1" id="KW-0472">Membrane</keyword>
<keyword evidence="1" id="KW-1133">Transmembrane helix</keyword>
<dbReference type="Pfam" id="PF07441">
    <property type="entry name" value="BofA"/>
    <property type="match status" value="1"/>
</dbReference>
<gene>
    <name evidence="2" type="ORF">NCTC11088_00685</name>
</gene>
<reference evidence="2 3" key="1">
    <citation type="submission" date="2018-06" db="EMBL/GenBank/DDBJ databases">
        <authorList>
            <consortium name="Pathogen Informatics"/>
            <person name="Doyle S."/>
        </authorList>
    </citation>
    <scope>NUCLEOTIDE SEQUENCE [LARGE SCALE GENOMIC DNA]</scope>
    <source>
        <strain evidence="2 3">NCTC11088</strain>
    </source>
</reference>
<feature type="transmembrane region" description="Helical" evidence="1">
    <location>
        <begin position="33"/>
        <end position="55"/>
    </location>
</feature>
<feature type="transmembrane region" description="Helical" evidence="1">
    <location>
        <begin position="6"/>
        <end position="26"/>
    </location>
</feature>
<name>A0A379DCF2_9FIRM</name>
<accession>A0A379DCF2</accession>
<evidence type="ECO:0000256" key="1">
    <source>
        <dbReference type="SAM" id="Phobius"/>
    </source>
</evidence>